<keyword evidence="2" id="KW-0677">Repeat</keyword>
<proteinExistence type="inferred from homology"/>
<keyword evidence="4" id="KW-0611">Plant defense</keyword>
<feature type="domain" description="Disease resistance protein winged helix" evidence="9">
    <location>
        <begin position="402"/>
        <end position="468"/>
    </location>
</feature>
<dbReference type="Gene3D" id="1.10.8.430">
    <property type="entry name" value="Helical domain of apoptotic protease-activating factors"/>
    <property type="match status" value="1"/>
</dbReference>
<dbReference type="FunFam" id="1.10.10.10:FF:000322">
    <property type="entry name" value="Probable disease resistance protein At1g63360"/>
    <property type="match status" value="1"/>
</dbReference>
<dbReference type="InterPro" id="IPR032675">
    <property type="entry name" value="LRR_dom_sf"/>
</dbReference>
<dbReference type="PANTHER" id="PTHR33463">
    <property type="entry name" value="NB-ARC DOMAIN-CONTAINING PROTEIN-RELATED"/>
    <property type="match status" value="1"/>
</dbReference>
<keyword evidence="5" id="KW-0067">ATP-binding</keyword>
<evidence type="ECO:0008006" key="12">
    <source>
        <dbReference type="Google" id="ProtNLM"/>
    </source>
</evidence>
<dbReference type="FunFam" id="3.40.50.300:FF:001091">
    <property type="entry name" value="Probable disease resistance protein At1g61300"/>
    <property type="match status" value="1"/>
</dbReference>
<accession>A0AAN7ILX9</accession>
<dbReference type="GO" id="GO:0043531">
    <property type="term" value="F:ADP binding"/>
    <property type="evidence" value="ECO:0007669"/>
    <property type="project" value="InterPro"/>
</dbReference>
<dbReference type="PRINTS" id="PR00364">
    <property type="entry name" value="DISEASERSIST"/>
</dbReference>
<organism evidence="10 11">
    <name type="scientific">Quercus rubra</name>
    <name type="common">Northern red oak</name>
    <name type="synonym">Quercus borealis</name>
    <dbReference type="NCBI Taxonomy" id="3512"/>
    <lineage>
        <taxon>Eukaryota</taxon>
        <taxon>Viridiplantae</taxon>
        <taxon>Streptophyta</taxon>
        <taxon>Embryophyta</taxon>
        <taxon>Tracheophyta</taxon>
        <taxon>Spermatophyta</taxon>
        <taxon>Magnoliopsida</taxon>
        <taxon>eudicotyledons</taxon>
        <taxon>Gunneridae</taxon>
        <taxon>Pentapetalae</taxon>
        <taxon>rosids</taxon>
        <taxon>fabids</taxon>
        <taxon>Fagales</taxon>
        <taxon>Fagaceae</taxon>
        <taxon>Quercus</taxon>
    </lineage>
</organism>
<feature type="coiled-coil region" evidence="6">
    <location>
        <begin position="27"/>
        <end position="68"/>
    </location>
</feature>
<dbReference type="Gene3D" id="3.80.10.10">
    <property type="entry name" value="Ribonuclease Inhibitor"/>
    <property type="match status" value="1"/>
</dbReference>
<dbReference type="EMBL" id="JAXUIC010000008">
    <property type="protein sequence ID" value="KAK4577552.1"/>
    <property type="molecule type" value="Genomic_DNA"/>
</dbReference>
<dbReference type="Pfam" id="PF00931">
    <property type="entry name" value="NB-ARC"/>
    <property type="match status" value="1"/>
</dbReference>
<evidence type="ECO:0000259" key="7">
    <source>
        <dbReference type="Pfam" id="PF00931"/>
    </source>
</evidence>
<feature type="domain" description="Disease resistance protein At4g27190-like leucine-rich repeats" evidence="8">
    <location>
        <begin position="674"/>
        <end position="799"/>
    </location>
</feature>
<dbReference type="Pfam" id="PF23247">
    <property type="entry name" value="LRR_RPS2"/>
    <property type="match status" value="1"/>
</dbReference>
<evidence type="ECO:0000256" key="1">
    <source>
        <dbReference type="ARBA" id="ARBA00008894"/>
    </source>
</evidence>
<evidence type="ECO:0000256" key="2">
    <source>
        <dbReference type="ARBA" id="ARBA00022737"/>
    </source>
</evidence>
<comment type="caution">
    <text evidence="10">The sequence shown here is derived from an EMBL/GenBank/DDBJ whole genome shotgun (WGS) entry which is preliminary data.</text>
</comment>
<dbReference type="Proteomes" id="UP001324115">
    <property type="component" value="Unassembled WGS sequence"/>
</dbReference>
<evidence type="ECO:0000313" key="10">
    <source>
        <dbReference type="EMBL" id="KAK4577552.1"/>
    </source>
</evidence>
<evidence type="ECO:0000256" key="5">
    <source>
        <dbReference type="ARBA" id="ARBA00022840"/>
    </source>
</evidence>
<protein>
    <recommendedName>
        <fullName evidence="12">AAA+ ATPase domain-containing protein</fullName>
    </recommendedName>
</protein>
<dbReference type="SUPFAM" id="SSF52058">
    <property type="entry name" value="L domain-like"/>
    <property type="match status" value="1"/>
</dbReference>
<keyword evidence="6" id="KW-0175">Coiled coil</keyword>
<evidence type="ECO:0000313" key="11">
    <source>
        <dbReference type="Proteomes" id="UP001324115"/>
    </source>
</evidence>
<dbReference type="InterPro" id="IPR042197">
    <property type="entry name" value="Apaf_helical"/>
</dbReference>
<keyword evidence="3" id="KW-0547">Nucleotide-binding</keyword>
<gene>
    <name evidence="10" type="ORF">RGQ29_027896</name>
</gene>
<evidence type="ECO:0000256" key="6">
    <source>
        <dbReference type="SAM" id="Coils"/>
    </source>
</evidence>
<evidence type="ECO:0000256" key="4">
    <source>
        <dbReference type="ARBA" id="ARBA00022821"/>
    </source>
</evidence>
<reference evidence="10 11" key="1">
    <citation type="journal article" date="2023" name="G3 (Bethesda)">
        <title>A haplotype-resolved chromosome-scale genome for Quercus rubra L. provides insights into the genetics of adaptive traits for red oak species.</title>
        <authorList>
            <person name="Kapoor B."/>
            <person name="Jenkins J."/>
            <person name="Schmutz J."/>
            <person name="Zhebentyayeva T."/>
            <person name="Kuelheim C."/>
            <person name="Coggeshall M."/>
            <person name="Heim C."/>
            <person name="Lasky J.R."/>
            <person name="Leites L."/>
            <person name="Islam-Faridi N."/>
            <person name="Romero-Severson J."/>
            <person name="DeLeo V.L."/>
            <person name="Lucas S.M."/>
            <person name="Lazic D."/>
            <person name="Gailing O."/>
            <person name="Carlson J."/>
            <person name="Staton M."/>
        </authorList>
    </citation>
    <scope>NUCLEOTIDE SEQUENCE [LARGE SCALE GENOMIC DNA]</scope>
    <source>
        <strain evidence="10">Pseudo-F2</strain>
    </source>
</reference>
<comment type="similarity">
    <text evidence="1">Belongs to the disease resistance NB-LRR family.</text>
</comment>
<dbReference type="InterPro" id="IPR057135">
    <property type="entry name" value="At4g27190-like_LRR"/>
</dbReference>
<feature type="domain" description="NB-ARC" evidence="7">
    <location>
        <begin position="167"/>
        <end position="314"/>
    </location>
</feature>
<dbReference type="PANTHER" id="PTHR33463:SF202">
    <property type="entry name" value="NB-ARC DOMAIN-CONTAINING PROTEIN"/>
    <property type="match status" value="1"/>
</dbReference>
<dbReference type="GO" id="GO:0006952">
    <property type="term" value="P:defense response"/>
    <property type="evidence" value="ECO:0007669"/>
    <property type="project" value="UniProtKB-KW"/>
</dbReference>
<dbReference type="InterPro" id="IPR058922">
    <property type="entry name" value="WHD_DRP"/>
</dbReference>
<dbReference type="Gene3D" id="3.40.50.300">
    <property type="entry name" value="P-loop containing nucleotide triphosphate hydrolases"/>
    <property type="match status" value="1"/>
</dbReference>
<feature type="coiled-coil region" evidence="6">
    <location>
        <begin position="223"/>
        <end position="255"/>
    </location>
</feature>
<dbReference type="GO" id="GO:0005524">
    <property type="term" value="F:ATP binding"/>
    <property type="evidence" value="ECO:0007669"/>
    <property type="project" value="UniProtKB-KW"/>
</dbReference>
<evidence type="ECO:0000256" key="3">
    <source>
        <dbReference type="ARBA" id="ARBA00022741"/>
    </source>
</evidence>
<keyword evidence="11" id="KW-1185">Reference proteome</keyword>
<dbReference type="SUPFAM" id="SSF52540">
    <property type="entry name" value="P-loop containing nucleoside triphosphate hydrolases"/>
    <property type="match status" value="1"/>
</dbReference>
<dbReference type="InterPro" id="IPR002182">
    <property type="entry name" value="NB-ARC"/>
</dbReference>
<dbReference type="InterPro" id="IPR027417">
    <property type="entry name" value="P-loop_NTPase"/>
</dbReference>
<dbReference type="Pfam" id="PF23559">
    <property type="entry name" value="WHD_DRP"/>
    <property type="match status" value="1"/>
</dbReference>
<dbReference type="InterPro" id="IPR050905">
    <property type="entry name" value="Plant_NBS-LRR"/>
</dbReference>
<sequence length="840" mass="95122">MYVGFGALVATTSELLCSCVCSKTNTTVNLHSNLAAVEEEMRNLTDRIIEVKRETEAAEKEGNELRAQVVTWLRNVETLQPRVNAIQGQMFNNKKPSRCFLNCRKRYRASREVEETLKEINRLLLVAGSFDSGVVCLTRLPRAVECVPGPSIQGQTTALKKLDETMWALHADGVQVIGVWGLGGVGKTTLVKNLNNKLVDDPAQPFGIVIWATVSKNLVIKNIQTQIAERLNLEKEMEESEQRKARRLYERLKNEEKFLLILDDVWMPEVHKGCKIILTSRLMEVCRTMTTNVEIKMDVLNDEESWQLFCQKAGDVAHLEEIRPFAEAIVKECCRLPLAIITVGAAMRKKTKVELWKHALKELQRSVPSIEGIEAEVYKSLRLSYDSLQGNNIKPCFLYCCLFPEDFTIEIRQLVQYWMAEGLIGEGQNWADMDEGISLIENLKDSCLLEDGPHRETVKMHDVVRDVAIWISSSSEDGCKSLVRSGIGLSEISVGEFSNSNSLNRVSFMGNNITRLPNCMIQCSKASILLLQDNDALDTVPEKFLQGFEALKVLDLSKTSIRLVPHSLLQLRDLRVLLFHYCTQGMSVLITIDEKRCSIGNLNLSLSREWIGWFWGNSSSLQLNKCTGLVKMLEDFIESDASFAGLKSLFIKNFPTSLERGGGCAARCDQLPNLEELHLSSIENLNSISELAGHLGVKVHSLKSIEVQFCSEMKYLFSCGDFIQTLPNLEIIKVLNCKNLKELFKNESGQNIFPDPIVPKLRTLKLGNLPKFKTLCRHEETWPCLEQVDMWRCKGLRRLPLTNQNAGTIKEIKGKSEWWDALEWDDHQTQSSLLPFFHPY</sequence>
<name>A0AAN7ILX9_QUERU</name>
<evidence type="ECO:0000259" key="9">
    <source>
        <dbReference type="Pfam" id="PF23559"/>
    </source>
</evidence>
<evidence type="ECO:0000259" key="8">
    <source>
        <dbReference type="Pfam" id="PF23247"/>
    </source>
</evidence>
<dbReference type="AlphaFoldDB" id="A0AAN7ILX9"/>
<dbReference type="FunFam" id="1.10.8.430:FF:000003">
    <property type="entry name" value="Probable disease resistance protein At5g66910"/>
    <property type="match status" value="1"/>
</dbReference>